<dbReference type="Gene3D" id="3.40.50.2300">
    <property type="match status" value="2"/>
</dbReference>
<evidence type="ECO:0000259" key="3">
    <source>
        <dbReference type="Pfam" id="PF13458"/>
    </source>
</evidence>
<dbReference type="Pfam" id="PF13458">
    <property type="entry name" value="Peripla_BP_6"/>
    <property type="match status" value="1"/>
</dbReference>
<proteinExistence type="inferred from homology"/>
<evidence type="ECO:0000256" key="2">
    <source>
        <dbReference type="ARBA" id="ARBA00022729"/>
    </source>
</evidence>
<keyword evidence="2" id="KW-0732">Signal</keyword>
<feature type="domain" description="Leucine-binding protein" evidence="3">
    <location>
        <begin position="116"/>
        <end position="458"/>
    </location>
</feature>
<dbReference type="EMBL" id="AAKL01000008">
    <property type="protein sequence ID" value="EAP73995.1"/>
    <property type="molecule type" value="Genomic_DNA"/>
</dbReference>
<dbReference type="AlphaFoldDB" id="A0AB33VGN2"/>
<sequence>MRAASGCGPWCRRCSMMRRTNGASRTVGRRSAGIRNKATLRPRAASSFDDRTRDCTANMKPIGSCRAADAAAPCPRPTPAAQPSETFMKRRALLQSAVAGALASCLTALPAHADEPIRIGLIAPFSGTFAEYGKQMEGGIKAYQKLHGTTAGGRRVEILMKDTTGPVPEIAKRLAQELVVRDKVDFLAGFCLTPEALAVTPIAQQAKVPMVIFNAASSSITTKSDYVTRVSMTLPQVSAPMATWALKNGIKQVAIVVADYAPGIDAEHAFRQTFTAGGRQVVEAVRVPLRNPEFAPFIQRVKDVKPQAVFVFLPAGEQGVAFMKGFRDRGLAQAGIKLIATGDLTDDHVLPAMGDATLGVITAFHYSAAHDSPQNKTFLKAFADANPGAGRPNFMAVAAYDGLGAIYDVINRLGGKMDGTKAMGLFKGMKIDSPRGPVLIDPATRDVVQTVYIRRVEKVGGELYNVEFDKFADVKDPGK</sequence>
<dbReference type="Proteomes" id="UP000005933">
    <property type="component" value="Unassembled WGS sequence"/>
</dbReference>
<dbReference type="SUPFAM" id="SSF53822">
    <property type="entry name" value="Periplasmic binding protein-like I"/>
    <property type="match status" value="1"/>
</dbReference>
<dbReference type="CDD" id="cd20013">
    <property type="entry name" value="PBP1_RPA0985_benzoate-like"/>
    <property type="match status" value="1"/>
</dbReference>
<evidence type="ECO:0000313" key="4">
    <source>
        <dbReference type="EMBL" id="EAP73995.1"/>
    </source>
</evidence>
<gene>
    <name evidence="4" type="ORF">RRSL_03535</name>
</gene>
<reference evidence="4 5" key="1">
    <citation type="journal article" date="2006" name="Mol. Plant Microbe Interact.">
        <title>Identification of open reading frames unique to a select agent: Ralstonia solanacearum race 3 biovar 2.</title>
        <authorList>
            <person name="Gabriel D.W."/>
            <person name="Allen C."/>
            <person name="Schell M."/>
            <person name="Denny T.P."/>
            <person name="Greenberg J.T."/>
            <person name="Duan Y.P."/>
            <person name="Flores-Cruz Z."/>
            <person name="Huang Q."/>
            <person name="Clifford J.M."/>
            <person name="Presting G."/>
            <person name="Gonzalez E.T."/>
            <person name="Reddy J."/>
            <person name="Elphinstone J."/>
            <person name="Swanson J."/>
            <person name="Yao J."/>
            <person name="Mulholland V."/>
            <person name="Liu L."/>
            <person name="Farmerie W."/>
            <person name="Patnaikuni M."/>
            <person name="Balogh B."/>
            <person name="Norman D."/>
            <person name="Alvarez A."/>
            <person name="Castillo J.A."/>
            <person name="Jones J."/>
            <person name="Saddler G."/>
            <person name="Walunas T."/>
            <person name="Zhukov A."/>
            <person name="Mikhailova N."/>
        </authorList>
    </citation>
    <scope>NUCLEOTIDE SEQUENCE [LARGE SCALE GENOMIC DNA]</scope>
    <source>
        <strain evidence="4 5">UW551</strain>
    </source>
</reference>
<comment type="caution">
    <text evidence="4">The sequence shown here is derived from an EMBL/GenBank/DDBJ whole genome shotgun (WGS) entry which is preliminary data.</text>
</comment>
<dbReference type="PANTHER" id="PTHR30483:SF6">
    <property type="entry name" value="PERIPLASMIC BINDING PROTEIN OF ABC TRANSPORTER FOR NATURAL AMINO ACIDS"/>
    <property type="match status" value="1"/>
</dbReference>
<name>A0AB33VGN2_RALSU</name>
<organism evidence="4 5">
    <name type="scientific">Ralstonia solanacearum (strain UW551)</name>
    <dbReference type="NCBI Taxonomy" id="342110"/>
    <lineage>
        <taxon>Bacteria</taxon>
        <taxon>Pseudomonadati</taxon>
        <taxon>Pseudomonadota</taxon>
        <taxon>Betaproteobacteria</taxon>
        <taxon>Burkholderiales</taxon>
        <taxon>Burkholderiaceae</taxon>
        <taxon>Ralstonia</taxon>
        <taxon>Ralstonia solanacearum species complex</taxon>
    </lineage>
</organism>
<evidence type="ECO:0000313" key="5">
    <source>
        <dbReference type="Proteomes" id="UP000005933"/>
    </source>
</evidence>
<evidence type="ECO:0000256" key="1">
    <source>
        <dbReference type="ARBA" id="ARBA00010062"/>
    </source>
</evidence>
<dbReference type="InterPro" id="IPR028082">
    <property type="entry name" value="Peripla_BP_I"/>
</dbReference>
<accession>A0AB33VGN2</accession>
<dbReference type="InterPro" id="IPR051010">
    <property type="entry name" value="BCAA_transport"/>
</dbReference>
<dbReference type="InterPro" id="IPR028081">
    <property type="entry name" value="Leu-bd"/>
</dbReference>
<dbReference type="PANTHER" id="PTHR30483">
    <property type="entry name" value="LEUCINE-SPECIFIC-BINDING PROTEIN"/>
    <property type="match status" value="1"/>
</dbReference>
<protein>
    <submittedName>
        <fullName evidence="4">Leucine-, isoleucine-, valine-, threonine-, and alanine-binding protein</fullName>
    </submittedName>
</protein>
<comment type="similarity">
    <text evidence="1">Belongs to the leucine-binding protein family.</text>
</comment>